<comment type="caution">
    <text evidence="1">The sequence shown here is derived from an EMBL/GenBank/DDBJ whole genome shotgun (WGS) entry which is preliminary data.</text>
</comment>
<name>A0A4Y2I4G4_ARAVE</name>
<evidence type="ECO:0000313" key="1">
    <source>
        <dbReference type="EMBL" id="GBM72538.1"/>
    </source>
</evidence>
<dbReference type="AlphaFoldDB" id="A0A4Y2I4G4"/>
<organism evidence="1 2">
    <name type="scientific">Araneus ventricosus</name>
    <name type="common">Orbweaver spider</name>
    <name type="synonym">Epeira ventricosa</name>
    <dbReference type="NCBI Taxonomy" id="182803"/>
    <lineage>
        <taxon>Eukaryota</taxon>
        <taxon>Metazoa</taxon>
        <taxon>Ecdysozoa</taxon>
        <taxon>Arthropoda</taxon>
        <taxon>Chelicerata</taxon>
        <taxon>Arachnida</taxon>
        <taxon>Araneae</taxon>
        <taxon>Araneomorphae</taxon>
        <taxon>Entelegynae</taxon>
        <taxon>Araneoidea</taxon>
        <taxon>Araneidae</taxon>
        <taxon>Araneus</taxon>
    </lineage>
</organism>
<sequence length="88" mass="9847">MAETNSSRDKSKAWDLMQVKSFMVKLPPASVLWKLEDVSSSGPDHCSNNDAHPNITLLHLGYINPLIPKAIEIKGPQNTETSELLYQR</sequence>
<dbReference type="Proteomes" id="UP000499080">
    <property type="component" value="Unassembled WGS sequence"/>
</dbReference>
<evidence type="ECO:0000313" key="2">
    <source>
        <dbReference type="Proteomes" id="UP000499080"/>
    </source>
</evidence>
<reference evidence="1 2" key="1">
    <citation type="journal article" date="2019" name="Sci. Rep.">
        <title>Orb-weaving spider Araneus ventricosus genome elucidates the spidroin gene catalogue.</title>
        <authorList>
            <person name="Kono N."/>
            <person name="Nakamura H."/>
            <person name="Ohtoshi R."/>
            <person name="Moran D.A.P."/>
            <person name="Shinohara A."/>
            <person name="Yoshida Y."/>
            <person name="Fujiwara M."/>
            <person name="Mori M."/>
            <person name="Tomita M."/>
            <person name="Arakawa K."/>
        </authorList>
    </citation>
    <scope>NUCLEOTIDE SEQUENCE [LARGE SCALE GENOMIC DNA]</scope>
</reference>
<protein>
    <submittedName>
        <fullName evidence="1">Uncharacterized protein</fullName>
    </submittedName>
</protein>
<gene>
    <name evidence="1" type="ORF">AVEN_259823_1</name>
</gene>
<keyword evidence="2" id="KW-1185">Reference proteome</keyword>
<dbReference type="EMBL" id="BGPR01002383">
    <property type="protein sequence ID" value="GBM72538.1"/>
    <property type="molecule type" value="Genomic_DNA"/>
</dbReference>
<accession>A0A4Y2I4G4</accession>
<proteinExistence type="predicted"/>